<accession>A0AAN7Q773</accession>
<feature type="compositionally biased region" description="Polar residues" evidence="1">
    <location>
        <begin position="8"/>
        <end position="25"/>
    </location>
</feature>
<feature type="compositionally biased region" description="Polar residues" evidence="1">
    <location>
        <begin position="78"/>
        <end position="91"/>
    </location>
</feature>
<keyword evidence="3" id="KW-1185">Reference proteome</keyword>
<name>A0AAN7Q773_9EURO</name>
<dbReference type="AlphaFoldDB" id="A0AAN7Q773"/>
<evidence type="ECO:0000313" key="2">
    <source>
        <dbReference type="EMBL" id="KAK5080278.1"/>
    </source>
</evidence>
<dbReference type="Proteomes" id="UP001309876">
    <property type="component" value="Unassembled WGS sequence"/>
</dbReference>
<protein>
    <submittedName>
        <fullName evidence="2">Uncharacterized protein</fullName>
    </submittedName>
</protein>
<evidence type="ECO:0000313" key="3">
    <source>
        <dbReference type="Proteomes" id="UP001309876"/>
    </source>
</evidence>
<comment type="caution">
    <text evidence="2">The sequence shown here is derived from an EMBL/GenBank/DDBJ whole genome shotgun (WGS) entry which is preliminary data.</text>
</comment>
<organism evidence="2 3">
    <name type="scientific">Lithohypha guttulata</name>
    <dbReference type="NCBI Taxonomy" id="1690604"/>
    <lineage>
        <taxon>Eukaryota</taxon>
        <taxon>Fungi</taxon>
        <taxon>Dikarya</taxon>
        <taxon>Ascomycota</taxon>
        <taxon>Pezizomycotina</taxon>
        <taxon>Eurotiomycetes</taxon>
        <taxon>Chaetothyriomycetidae</taxon>
        <taxon>Chaetothyriales</taxon>
        <taxon>Trichomeriaceae</taxon>
        <taxon>Lithohypha</taxon>
    </lineage>
</organism>
<dbReference type="EMBL" id="JAVRRJ010000017">
    <property type="protein sequence ID" value="KAK5080278.1"/>
    <property type="molecule type" value="Genomic_DNA"/>
</dbReference>
<gene>
    <name evidence="2" type="ORF">LTR05_008727</name>
</gene>
<sequence>MTPEAERSTAQFTTDRSLHDTQPSLPIQDFQIPQAAKMAREKPKRPGPLSKVKGAIPPTNTTRKKLIPKPPSAMITKPSASKPTSANTSATEEPALPILETTSSNNPPVAVKNADSPSMSVLPQKTLINTDNGSQADDVSSSKPKVQTVIEIEELPDNTLKVISENDYNSKICQALFNMGFQLVINTDRLGETLGSKGESERKKLIRYHNKHPNSFFVPTTKQKIPDAVLLWRGGGAHDVIVPTGYNHAKNNTIEQYGYRGEKLTRSSPAIRKTMELAQLVEPKAKKTKTKGGMTAAKGG</sequence>
<feature type="region of interest" description="Disordered" evidence="1">
    <location>
        <begin position="1"/>
        <end position="118"/>
    </location>
</feature>
<proteinExistence type="predicted"/>
<reference evidence="2 3" key="1">
    <citation type="submission" date="2023-08" db="EMBL/GenBank/DDBJ databases">
        <title>Black Yeasts Isolated from many extreme environments.</title>
        <authorList>
            <person name="Coleine C."/>
            <person name="Stajich J.E."/>
            <person name="Selbmann L."/>
        </authorList>
    </citation>
    <scope>NUCLEOTIDE SEQUENCE [LARGE SCALE GENOMIC DNA]</scope>
    <source>
        <strain evidence="2 3">CCFEE 5910</strain>
    </source>
</reference>
<evidence type="ECO:0000256" key="1">
    <source>
        <dbReference type="SAM" id="MobiDB-lite"/>
    </source>
</evidence>